<comment type="caution">
    <text evidence="2">The sequence shown here is derived from an EMBL/GenBank/DDBJ whole genome shotgun (WGS) entry which is preliminary data.</text>
</comment>
<dbReference type="OrthoDB" id="5876583at2759"/>
<protein>
    <recommendedName>
        <fullName evidence="1">Mutator-like transposase domain-containing protein</fullName>
    </recommendedName>
</protein>
<evidence type="ECO:0000313" key="3">
    <source>
        <dbReference type="Proteomes" id="UP001152747"/>
    </source>
</evidence>
<reference evidence="2" key="1">
    <citation type="submission" date="2022-11" db="EMBL/GenBank/DDBJ databases">
        <authorList>
            <person name="Kikuchi T."/>
        </authorList>
    </citation>
    <scope>NUCLEOTIDE SEQUENCE</scope>
    <source>
        <strain evidence="2">PS1010</strain>
    </source>
</reference>
<evidence type="ECO:0000313" key="2">
    <source>
        <dbReference type="EMBL" id="CAI5450764.1"/>
    </source>
</evidence>
<keyword evidence="3" id="KW-1185">Reference proteome</keyword>
<dbReference type="Proteomes" id="UP001152747">
    <property type="component" value="Unassembled WGS sequence"/>
</dbReference>
<sequence length="685" mass="78159">MRAVTSNNALFQKWRASLGEEFYKNARYFSKPSICRSHFKSGSFGKISNSSIPLPLPFSNLVRELPLEYSTCELRKSSSQPSINTGGESCSNNFMEETMSEGEAENILQNVGKYLEEQDNTEDCGDNGDEDSSGMEADISLIEDQLDIVKDPNYQPSIVELIEKDESMIFEDGEKEAKSTTNFVYCFVLIESLLLLVEKCFDCHSSAKSTVKNVGSVIIIDCACECGKIWRFESSKKIMRTDGSKSRRYSLNVAVTAATVTIGQTYSNLLGFLNVLQAPCLSQATFFETRKNGIVPAIQKIYDDQSEKIGKILKSFGKKIDVSGDGMYDSRGFCAFWCRYVIMCAATKFILTFVNKRKTPGKSSKALESWAHKEALQQTIQKYSKLFGIQNPVKSMTTDRCPSITKTMAKSFPKLNHLYDLWHLVRNITMDVWPKRNQKQMMPIKPWLQHMLNNIYYAIQTSNGDGVLAKEQVMSTFAHIAGIHDDFQNIGWYTFTVLKKCAHEEKDVRNVGYLDLDDERDFKAWKLVKDIFLKGSRLEDLAKISPNFCTSEVESFNSLSAHYAPKDRYLHNHETSSKLAVLHWNHLKLEEFEGVRVVESMKTYTNKTKQEKRLKKVKTKSKHSWRNLILECSIVKLGNIREDLINSQDPDYEDNLNEDFAERLEFLMDELSDETDIEESSSESD</sequence>
<gene>
    <name evidence="2" type="ORF">CAMP_LOCUS13401</name>
</gene>
<accession>A0A9P1IV04</accession>
<dbReference type="EMBL" id="CANHGI010000005">
    <property type="protein sequence ID" value="CAI5450764.1"/>
    <property type="molecule type" value="Genomic_DNA"/>
</dbReference>
<dbReference type="AlphaFoldDB" id="A0A9P1IV04"/>
<dbReference type="PANTHER" id="PTHR31751">
    <property type="entry name" value="SI:CH211-108C17.2-RELATED-RELATED"/>
    <property type="match status" value="1"/>
</dbReference>
<name>A0A9P1IV04_9PELO</name>
<dbReference type="InterPro" id="IPR049012">
    <property type="entry name" value="Mutator_transp_dom"/>
</dbReference>
<dbReference type="Pfam" id="PF20700">
    <property type="entry name" value="Mutator"/>
    <property type="match status" value="1"/>
</dbReference>
<evidence type="ECO:0000259" key="1">
    <source>
        <dbReference type="Pfam" id="PF20700"/>
    </source>
</evidence>
<dbReference type="PANTHER" id="PTHR31751:SF42">
    <property type="entry name" value="PROTEIN CBG10204"/>
    <property type="match status" value="1"/>
</dbReference>
<feature type="domain" description="Mutator-like transposase" evidence="1">
    <location>
        <begin position="210"/>
        <end position="333"/>
    </location>
</feature>
<proteinExistence type="predicted"/>
<organism evidence="2 3">
    <name type="scientific">Caenorhabditis angaria</name>
    <dbReference type="NCBI Taxonomy" id="860376"/>
    <lineage>
        <taxon>Eukaryota</taxon>
        <taxon>Metazoa</taxon>
        <taxon>Ecdysozoa</taxon>
        <taxon>Nematoda</taxon>
        <taxon>Chromadorea</taxon>
        <taxon>Rhabditida</taxon>
        <taxon>Rhabditina</taxon>
        <taxon>Rhabditomorpha</taxon>
        <taxon>Rhabditoidea</taxon>
        <taxon>Rhabditidae</taxon>
        <taxon>Peloderinae</taxon>
        <taxon>Caenorhabditis</taxon>
    </lineage>
</organism>